<evidence type="ECO:0000313" key="8">
    <source>
        <dbReference type="Proteomes" id="UP001597229"/>
    </source>
</evidence>
<dbReference type="Proteomes" id="UP001597229">
    <property type="component" value="Unassembled WGS sequence"/>
</dbReference>
<dbReference type="Pfam" id="PF01040">
    <property type="entry name" value="UbiA"/>
    <property type="match status" value="1"/>
</dbReference>
<keyword evidence="2 6" id="KW-0812">Transmembrane</keyword>
<evidence type="ECO:0000256" key="5">
    <source>
        <dbReference type="SAM" id="MobiDB-lite"/>
    </source>
</evidence>
<proteinExistence type="predicted"/>
<sequence>MAKTQRWRRGRSSGEDTIDAAEAEIGAELSPEADDVAAPPAVAPATDEADEAPEVTDGVSDETPEAPEAAEAPEANVDDEPEAADEPEDADELDDPNDRSYIPLPHVPERTGLTGWLFGGKAPADTLVVQLLQAAHAKQAITTALAMGVLAAVTGRPAREAGVVLITVLVGQTMLGWHNDIVDRQRDQAHGLTGKPVAMGRLAVGTLWYAIAVAFLLVVPLSWTTGIRAGCLYLASLAVGMLGNVVFRTGFFSWWSWAASFALLPAYLSYGGWGGQAQGSPPEPAIVALAAALGIGIHFMRAVWGLVADHEDGWTYLPLKLGMKIGATRLLALSTVYVAAVVIALVVVGTQVGLSR</sequence>
<feature type="compositionally biased region" description="Low complexity" evidence="5">
    <location>
        <begin position="36"/>
        <end position="46"/>
    </location>
</feature>
<dbReference type="Gene3D" id="1.10.357.140">
    <property type="entry name" value="UbiA prenyltransferase"/>
    <property type="match status" value="1"/>
</dbReference>
<feature type="transmembrane region" description="Helical" evidence="6">
    <location>
        <begin position="330"/>
        <end position="354"/>
    </location>
</feature>
<evidence type="ECO:0000313" key="7">
    <source>
        <dbReference type="EMBL" id="MFD1249750.1"/>
    </source>
</evidence>
<comment type="caution">
    <text evidence="7">The sequence shown here is derived from an EMBL/GenBank/DDBJ whole genome shotgun (WGS) entry which is preliminary data.</text>
</comment>
<feature type="compositionally biased region" description="Acidic residues" evidence="5">
    <location>
        <begin position="47"/>
        <end position="65"/>
    </location>
</feature>
<keyword evidence="4 6" id="KW-0472">Membrane</keyword>
<feature type="compositionally biased region" description="Low complexity" evidence="5">
    <location>
        <begin position="66"/>
        <end position="75"/>
    </location>
</feature>
<name>A0ABW3W5H0_9ACTN</name>
<evidence type="ECO:0000256" key="6">
    <source>
        <dbReference type="SAM" id="Phobius"/>
    </source>
</evidence>
<feature type="compositionally biased region" description="Acidic residues" evidence="5">
    <location>
        <begin position="76"/>
        <end position="95"/>
    </location>
</feature>
<dbReference type="RefSeq" id="WP_367917373.1">
    <property type="nucleotide sequence ID" value="NZ_BAABAC010000004.1"/>
</dbReference>
<dbReference type="InterPro" id="IPR044878">
    <property type="entry name" value="UbiA_sf"/>
</dbReference>
<feature type="compositionally biased region" description="Basic residues" evidence="5">
    <location>
        <begin position="1"/>
        <end position="11"/>
    </location>
</feature>
<dbReference type="InterPro" id="IPR000537">
    <property type="entry name" value="UbiA_prenyltransferase"/>
</dbReference>
<reference evidence="8" key="1">
    <citation type="journal article" date="2019" name="Int. J. Syst. Evol. Microbiol.">
        <title>The Global Catalogue of Microorganisms (GCM) 10K type strain sequencing project: providing services to taxonomists for standard genome sequencing and annotation.</title>
        <authorList>
            <consortium name="The Broad Institute Genomics Platform"/>
            <consortium name="The Broad Institute Genome Sequencing Center for Infectious Disease"/>
            <person name="Wu L."/>
            <person name="Ma J."/>
        </authorList>
    </citation>
    <scope>NUCLEOTIDE SEQUENCE [LARGE SCALE GENOMIC DNA]</scope>
    <source>
        <strain evidence="8">CCUG 52478</strain>
    </source>
</reference>
<feature type="transmembrane region" description="Helical" evidence="6">
    <location>
        <begin position="285"/>
        <end position="309"/>
    </location>
</feature>
<dbReference type="EMBL" id="JBHTLX010000023">
    <property type="protein sequence ID" value="MFD1249750.1"/>
    <property type="molecule type" value="Genomic_DNA"/>
</dbReference>
<gene>
    <name evidence="7" type="ORF">ACFQ3F_18270</name>
</gene>
<feature type="transmembrane region" description="Helical" evidence="6">
    <location>
        <begin position="202"/>
        <end position="221"/>
    </location>
</feature>
<evidence type="ECO:0000256" key="1">
    <source>
        <dbReference type="ARBA" id="ARBA00004141"/>
    </source>
</evidence>
<keyword evidence="3 6" id="KW-1133">Transmembrane helix</keyword>
<evidence type="ECO:0000256" key="2">
    <source>
        <dbReference type="ARBA" id="ARBA00022692"/>
    </source>
</evidence>
<feature type="transmembrane region" description="Helical" evidence="6">
    <location>
        <begin position="254"/>
        <end position="273"/>
    </location>
</feature>
<evidence type="ECO:0000256" key="3">
    <source>
        <dbReference type="ARBA" id="ARBA00022989"/>
    </source>
</evidence>
<organism evidence="7 8">
    <name type="scientific">Nocardioides ginsengisoli</name>
    <dbReference type="NCBI Taxonomy" id="363868"/>
    <lineage>
        <taxon>Bacteria</taxon>
        <taxon>Bacillati</taxon>
        <taxon>Actinomycetota</taxon>
        <taxon>Actinomycetes</taxon>
        <taxon>Propionibacteriales</taxon>
        <taxon>Nocardioidaceae</taxon>
        <taxon>Nocardioides</taxon>
    </lineage>
</organism>
<feature type="transmembrane region" description="Helical" evidence="6">
    <location>
        <begin position="227"/>
        <end position="247"/>
    </location>
</feature>
<accession>A0ABW3W5H0</accession>
<evidence type="ECO:0000256" key="4">
    <source>
        <dbReference type="ARBA" id="ARBA00023136"/>
    </source>
</evidence>
<comment type="subcellular location">
    <subcellularLocation>
        <location evidence="1">Membrane</location>
        <topology evidence="1">Multi-pass membrane protein</topology>
    </subcellularLocation>
</comment>
<keyword evidence="8" id="KW-1185">Reference proteome</keyword>
<feature type="region of interest" description="Disordered" evidence="5">
    <location>
        <begin position="1"/>
        <end position="106"/>
    </location>
</feature>
<protein>
    <submittedName>
        <fullName evidence="7">UbiA family prenyltransferase</fullName>
    </submittedName>
</protein>